<dbReference type="Proteomes" id="UP000321168">
    <property type="component" value="Unassembled WGS sequence"/>
</dbReference>
<feature type="domain" description="GEVED" evidence="2">
    <location>
        <begin position="331"/>
        <end position="405"/>
    </location>
</feature>
<dbReference type="Pfam" id="PF20009">
    <property type="entry name" value="GEVED"/>
    <property type="match status" value="1"/>
</dbReference>
<evidence type="ECO:0000256" key="1">
    <source>
        <dbReference type="ARBA" id="ARBA00022729"/>
    </source>
</evidence>
<organism evidence="3 4">
    <name type="scientific">Luteibaculum oceani</name>
    <dbReference type="NCBI Taxonomy" id="1294296"/>
    <lineage>
        <taxon>Bacteria</taxon>
        <taxon>Pseudomonadati</taxon>
        <taxon>Bacteroidota</taxon>
        <taxon>Flavobacteriia</taxon>
        <taxon>Flavobacteriales</taxon>
        <taxon>Luteibaculaceae</taxon>
        <taxon>Luteibaculum</taxon>
    </lineage>
</organism>
<reference evidence="3 4" key="1">
    <citation type="submission" date="2019-08" db="EMBL/GenBank/DDBJ databases">
        <title>Genome of Luteibaculum oceani JCM 18817.</title>
        <authorList>
            <person name="Bowman J.P."/>
        </authorList>
    </citation>
    <scope>NUCLEOTIDE SEQUENCE [LARGE SCALE GENOMIC DNA]</scope>
    <source>
        <strain evidence="3 4">JCM 18817</strain>
    </source>
</reference>
<name>A0A5C6V9X2_9FLAO</name>
<dbReference type="InterPro" id="IPR045474">
    <property type="entry name" value="GEVED"/>
</dbReference>
<proteinExistence type="predicted"/>
<dbReference type="OrthoDB" id="9765926at2"/>
<keyword evidence="4" id="KW-1185">Reference proteome</keyword>
<evidence type="ECO:0000313" key="4">
    <source>
        <dbReference type="Proteomes" id="UP000321168"/>
    </source>
</evidence>
<accession>A0A5C6V9X2</accession>
<dbReference type="AlphaFoldDB" id="A0A5C6V9X2"/>
<protein>
    <submittedName>
        <fullName evidence="3">T9SS type A sorting domain-containing protein</fullName>
    </submittedName>
</protein>
<dbReference type="NCBIfam" id="TIGR04183">
    <property type="entry name" value="Por_Secre_tail"/>
    <property type="match status" value="1"/>
</dbReference>
<dbReference type="EMBL" id="VORB01000002">
    <property type="protein sequence ID" value="TXC81997.1"/>
    <property type="molecule type" value="Genomic_DNA"/>
</dbReference>
<evidence type="ECO:0000313" key="3">
    <source>
        <dbReference type="EMBL" id="TXC81997.1"/>
    </source>
</evidence>
<gene>
    <name evidence="3" type="ORF">FRX97_02585</name>
</gene>
<comment type="caution">
    <text evidence="3">The sequence shown here is derived from an EMBL/GenBank/DDBJ whole genome shotgun (WGS) entry which is preliminary data.</text>
</comment>
<dbReference type="RefSeq" id="WP_147013083.1">
    <property type="nucleotide sequence ID" value="NZ_VORB01000002.1"/>
</dbReference>
<sequence>MNNLFALVFTCMAISAIGQDILSYRDSVIPMDFIDMNGGLPTEVIAAAGEDEVYPLAIPFTFKFFNNEYQTLFASINGNVTFGSNYQGRDFNREKLCYPVEDLYDPAREQDAANPDNFIAVYWDDLFLDGLCVPTDGGTPKLAYRTVGTAPNREFIVTWDYFVLSADLVPCEAFPDYNGYVRAQLKLHETTNNIEIIVFYNNLSEIGGTVGVENEDASYANFVECGLKNDPFTGAWLFMPSTEDDPGNQPPTGGGDGYCAADGGPCDDNRFGTITEFTYGTITTTERGCEKNMDPSDTAYGDNTDIILPYQIGTPVNFSGRINSPLGDQAAVWIDWDQNQVFESDEMVLNTTTINADFSGTIEDPRGDFKVGLTRLRVRTYGLIFAETPNPCGTTGDGETEDYSFFISDPSQPFPDCPAKISPADDARDICQSTSLIWGKPANVVADSFQVKIFENGSLVNTFFTQDTTYAPVNGWAVGANIGWTINAYADDISSANCDTSYFDVVPFADPNVQITPVGDTIFTCKSSNQPLNGVMGYPSNINHVWSGPAAAFLNSTNAATVVYNNPAETSLKLYYSATNDFGCGGQDSVVITTLDGAVLEDYYLTESEICQDDTVFAVVKGAIGNLVFEDSVAGRSYVTFSPEKINDTLYQLPFWDATRFVRLRVELGDCDVQRDSIRLTINPAPERPIVQFVNGIGEACQGGTVGMEITNFRAGMFWNDANSTSSAQLFTSGSGEFFASYTENGCTARSEVLNAQVHPNPQPEIFKFPNAACQGDSLELSVVVGFSSVKWNTGKADSLDRAIIVFQDGNYQVNVVDTNGCEGSNSEQVTFFAKASKPVVTQLDPDPACAGTAVRLVASYDVAGRWNTGATSDTLVVTNSGSFTYKSITNEGCETQADEVIEVTFFEQGQKSKITVKPEAPYCSGDSVLLISQFADGNLWSNGATNDSIYVKQSGMYAVRSTDNNGCEVESERVAIQFGAIPTKPSITVSGNVLTCDSIGEVYEWFRDGIPLNKNQRTITAVKSGNYTVKTYNKFGCGSVKSDPVPVTVVSVESYLVEQVSVYPNPSNTGYFHISNAEQLNLDFELFTIDGKAIDFTSFNKETGFQVPSKGHFLLKIRSNNKVRILKIVSL</sequence>
<dbReference type="InterPro" id="IPR026444">
    <property type="entry name" value="Secre_tail"/>
</dbReference>
<evidence type="ECO:0000259" key="2">
    <source>
        <dbReference type="Pfam" id="PF20009"/>
    </source>
</evidence>
<keyword evidence="1" id="KW-0732">Signal</keyword>